<dbReference type="AlphaFoldDB" id="A0A5J4PU72"/>
<evidence type="ECO:0000313" key="1">
    <source>
        <dbReference type="EMBL" id="KAA6313186.1"/>
    </source>
</evidence>
<feature type="non-terminal residue" evidence="1">
    <location>
        <position position="159"/>
    </location>
</feature>
<dbReference type="EMBL" id="SNRW01048429">
    <property type="protein sequence ID" value="KAA6313186.1"/>
    <property type="molecule type" value="Genomic_DNA"/>
</dbReference>
<dbReference type="Proteomes" id="UP000324800">
    <property type="component" value="Unassembled WGS sequence"/>
</dbReference>
<organism evidence="1 2">
    <name type="scientific">Streblomastix strix</name>
    <dbReference type="NCBI Taxonomy" id="222440"/>
    <lineage>
        <taxon>Eukaryota</taxon>
        <taxon>Metamonada</taxon>
        <taxon>Preaxostyla</taxon>
        <taxon>Oxymonadida</taxon>
        <taxon>Streblomastigidae</taxon>
        <taxon>Streblomastix</taxon>
    </lineage>
</organism>
<reference evidence="1 2" key="1">
    <citation type="submission" date="2019-03" db="EMBL/GenBank/DDBJ databases">
        <title>Single cell metagenomics reveals metabolic interactions within the superorganism composed of flagellate Streblomastix strix and complex community of Bacteroidetes bacteria on its surface.</title>
        <authorList>
            <person name="Treitli S.C."/>
            <person name="Kolisko M."/>
            <person name="Husnik F."/>
            <person name="Keeling P."/>
            <person name="Hampl V."/>
        </authorList>
    </citation>
    <scope>NUCLEOTIDE SEQUENCE [LARGE SCALE GENOMIC DNA]</scope>
    <source>
        <strain evidence="1">ST1C</strain>
    </source>
</reference>
<protein>
    <submittedName>
        <fullName evidence="1">Uncharacterized protein</fullName>
    </submittedName>
</protein>
<accession>A0A5J4PU72</accession>
<proteinExistence type="predicted"/>
<comment type="caution">
    <text evidence="1">The sequence shown here is derived from an EMBL/GenBank/DDBJ whole genome shotgun (WGS) entry which is preliminary data.</text>
</comment>
<gene>
    <name evidence="1" type="ORF">EZS28_055799</name>
</gene>
<evidence type="ECO:0000313" key="2">
    <source>
        <dbReference type="Proteomes" id="UP000324800"/>
    </source>
</evidence>
<sequence>MKHQFGIVDIIQSFSQEQLYALVLLKADKSELIDAYSKIEDDALLLLKANVADIVDSNSKTKDDALLLLKVDKTYTYSKSETYTREEAYTQRETDSNFVAAEEFGTLLDIKANVVDIVGSHSKTEDDALLLLKTDKSDTYTKTETDTLLDAIKYKTELI</sequence>
<name>A0A5J4PU72_9EUKA</name>